<dbReference type="SUPFAM" id="SSF55347">
    <property type="entry name" value="Glyceraldehyde-3-phosphate dehydrogenase-like, C-terminal domain"/>
    <property type="match status" value="1"/>
</dbReference>
<protein>
    <recommendedName>
        <fullName evidence="4">Glyceraldehyde 3-phosphate dehydrogenase catalytic domain-containing protein</fullName>
    </recommendedName>
</protein>
<name>A0ABD2IL52_9BILA</name>
<evidence type="ECO:0000256" key="2">
    <source>
        <dbReference type="ARBA" id="ARBA00023002"/>
    </source>
</evidence>
<dbReference type="PANTHER" id="PTHR10836">
    <property type="entry name" value="GLYCERALDEHYDE 3-PHOSPHATE DEHYDROGENASE"/>
    <property type="match status" value="1"/>
</dbReference>
<dbReference type="Gene3D" id="3.30.360.10">
    <property type="entry name" value="Dihydrodipicolinate Reductase, domain 2"/>
    <property type="match status" value="1"/>
</dbReference>
<comment type="similarity">
    <text evidence="1">Belongs to the glyceraldehyde-3-phosphate dehydrogenase family.</text>
</comment>
<gene>
    <name evidence="5" type="ORF">niasHT_034104</name>
</gene>
<dbReference type="GO" id="GO:0004365">
    <property type="term" value="F:glyceraldehyde-3-phosphate dehydrogenase (NAD+) (phosphorylating) activity"/>
    <property type="evidence" value="ECO:0007669"/>
    <property type="project" value="UniProtKB-EC"/>
</dbReference>
<dbReference type="AlphaFoldDB" id="A0ABD2IL52"/>
<proteinExistence type="inferred from homology"/>
<keyword evidence="2" id="KW-0560">Oxidoreductase</keyword>
<keyword evidence="6" id="KW-1185">Reference proteome</keyword>
<dbReference type="InterPro" id="IPR020831">
    <property type="entry name" value="GlycerAld/Erythrose_P_DH"/>
</dbReference>
<reference evidence="5 6" key="1">
    <citation type="submission" date="2024-10" db="EMBL/GenBank/DDBJ databases">
        <authorList>
            <person name="Kim D."/>
        </authorList>
    </citation>
    <scope>NUCLEOTIDE SEQUENCE [LARGE SCALE GENOMIC DNA]</scope>
    <source>
        <strain evidence="5">BH-2024</strain>
    </source>
</reference>
<accession>A0ABD2IL52</accession>
<dbReference type="Gene3D" id="3.40.50.720">
    <property type="entry name" value="NAD(P)-binding Rossmann-like Domain"/>
    <property type="match status" value="1"/>
</dbReference>
<evidence type="ECO:0000256" key="1">
    <source>
        <dbReference type="ARBA" id="ARBA00007406"/>
    </source>
</evidence>
<dbReference type="EMBL" id="JBICBT010001202">
    <property type="protein sequence ID" value="KAL3078575.1"/>
    <property type="molecule type" value="Genomic_DNA"/>
</dbReference>
<evidence type="ECO:0000259" key="4">
    <source>
        <dbReference type="Pfam" id="PF02800"/>
    </source>
</evidence>
<dbReference type="InterPro" id="IPR020829">
    <property type="entry name" value="GlycerAld_3-P_DH_cat"/>
</dbReference>
<evidence type="ECO:0000313" key="6">
    <source>
        <dbReference type="Proteomes" id="UP001620626"/>
    </source>
</evidence>
<evidence type="ECO:0000256" key="3">
    <source>
        <dbReference type="ARBA" id="ARBA00047698"/>
    </source>
</evidence>
<evidence type="ECO:0000313" key="5">
    <source>
        <dbReference type="EMBL" id="KAL3078575.1"/>
    </source>
</evidence>
<organism evidence="5 6">
    <name type="scientific">Heterodera trifolii</name>
    <dbReference type="NCBI Taxonomy" id="157864"/>
    <lineage>
        <taxon>Eukaryota</taxon>
        <taxon>Metazoa</taxon>
        <taxon>Ecdysozoa</taxon>
        <taxon>Nematoda</taxon>
        <taxon>Chromadorea</taxon>
        <taxon>Rhabditida</taxon>
        <taxon>Tylenchina</taxon>
        <taxon>Tylenchomorpha</taxon>
        <taxon>Tylenchoidea</taxon>
        <taxon>Heteroderidae</taxon>
        <taxon>Heteroderinae</taxon>
        <taxon>Heterodera</taxon>
    </lineage>
</organism>
<sequence length="212" mass="23549">MTEQREKVVVKTEAIAEATKANEKICRSFDVLRSRVRSLGLLRADDAFFCAQICPTVVERLLWLCVRQFDAGLFRSADGNICTGLSRCRCSVFRGCSNPSNLCAKCGTVFTISIARGHWWSSVRWHCIGRWCSSNCKAVKKAANGKLKGILAYTEDQVVSTDFLGDSHSSIFDAGACISLNPHFVKLVSWYDNEFGYSCRLVDLITHCASKA</sequence>
<dbReference type="Proteomes" id="UP001620626">
    <property type="component" value="Unassembled WGS sequence"/>
</dbReference>
<feature type="domain" description="Glyceraldehyde 3-phosphate dehydrogenase catalytic" evidence="4">
    <location>
        <begin position="136"/>
        <end position="191"/>
    </location>
</feature>
<dbReference type="PANTHER" id="PTHR10836:SF76">
    <property type="entry name" value="GLYCERALDEHYDE-3-PHOSPHATE DEHYDROGENASE-RELATED"/>
    <property type="match status" value="1"/>
</dbReference>
<comment type="catalytic activity">
    <reaction evidence="3">
        <text>D-glyceraldehyde 3-phosphate + phosphate + NAD(+) = (2R)-3-phospho-glyceroyl phosphate + NADH + H(+)</text>
        <dbReference type="Rhea" id="RHEA:10300"/>
        <dbReference type="ChEBI" id="CHEBI:15378"/>
        <dbReference type="ChEBI" id="CHEBI:43474"/>
        <dbReference type="ChEBI" id="CHEBI:57540"/>
        <dbReference type="ChEBI" id="CHEBI:57604"/>
        <dbReference type="ChEBI" id="CHEBI:57945"/>
        <dbReference type="ChEBI" id="CHEBI:59776"/>
        <dbReference type="EC" id="1.2.1.12"/>
    </reaction>
</comment>
<dbReference type="Pfam" id="PF02800">
    <property type="entry name" value="Gp_dh_C"/>
    <property type="match status" value="1"/>
</dbReference>
<comment type="caution">
    <text evidence="5">The sequence shown here is derived from an EMBL/GenBank/DDBJ whole genome shotgun (WGS) entry which is preliminary data.</text>
</comment>